<dbReference type="PANTHER" id="PTHR45772:SF2">
    <property type="entry name" value="ABC TRANSPORTER ATP-BINDING PROTEIN"/>
    <property type="match status" value="1"/>
</dbReference>
<feature type="transmembrane region" description="Helical" evidence="10">
    <location>
        <begin position="85"/>
        <end position="103"/>
    </location>
</feature>
<dbReference type="SMART" id="SM00382">
    <property type="entry name" value="AAA"/>
    <property type="match status" value="1"/>
</dbReference>
<keyword evidence="5" id="KW-0547">Nucleotide-binding</keyword>
<dbReference type="PROSITE" id="PS50893">
    <property type="entry name" value="ABC_TRANSPORTER_2"/>
    <property type="match status" value="1"/>
</dbReference>
<reference evidence="12 13" key="1">
    <citation type="submission" date="2019-02" db="EMBL/GenBank/DDBJ databases">
        <title>Emended description of the genus Rhodopseudomonas and description of Rhodopseudomonas albus sp. nov., a non-phototrophic, heavy-metal-tolerant bacterium isolated from garden soil.</title>
        <authorList>
            <person name="Bao Z."/>
            <person name="Cao W.W."/>
            <person name="Sato Y."/>
            <person name="Nishizawa T."/>
            <person name="Zhao J."/>
            <person name="Guo Y."/>
            <person name="Ohta H."/>
        </authorList>
    </citation>
    <scope>NUCLEOTIDE SEQUENCE [LARGE SCALE GENOMIC DNA]</scope>
    <source>
        <strain evidence="12 13">SK50-23</strain>
    </source>
</reference>
<proteinExistence type="predicted"/>
<protein>
    <submittedName>
        <fullName evidence="12">Branched-chain amino acid ABC transporter ATP-binding protein/permease</fullName>
    </submittedName>
</protein>
<dbReference type="InterPro" id="IPR043428">
    <property type="entry name" value="LivM-like"/>
</dbReference>
<evidence type="ECO:0000256" key="2">
    <source>
        <dbReference type="ARBA" id="ARBA00022448"/>
    </source>
</evidence>
<comment type="function">
    <text evidence="9">Involved in beta-(1--&gt;2)glucan export. Transmembrane domains (TMD) form a pore in the inner membrane and the ATP-binding domain (NBD) is responsible for energy generation.</text>
</comment>
<keyword evidence="3" id="KW-1003">Cell membrane</keyword>
<dbReference type="InterPro" id="IPR027417">
    <property type="entry name" value="P-loop_NTPase"/>
</dbReference>
<evidence type="ECO:0000256" key="5">
    <source>
        <dbReference type="ARBA" id="ARBA00022741"/>
    </source>
</evidence>
<evidence type="ECO:0000256" key="8">
    <source>
        <dbReference type="ARBA" id="ARBA00023136"/>
    </source>
</evidence>
<dbReference type="RefSeq" id="WP_211910138.1">
    <property type="nucleotide sequence ID" value="NZ_CP036498.1"/>
</dbReference>
<dbReference type="InterPro" id="IPR051120">
    <property type="entry name" value="ABC_AA/LPS_Transport"/>
</dbReference>
<dbReference type="Gene3D" id="3.40.50.300">
    <property type="entry name" value="P-loop containing nucleotide triphosphate hydrolases"/>
    <property type="match status" value="1"/>
</dbReference>
<dbReference type="Pfam" id="PF00005">
    <property type="entry name" value="ABC_tran"/>
    <property type="match status" value="1"/>
</dbReference>
<dbReference type="PANTHER" id="PTHR45772">
    <property type="entry name" value="CONSERVED COMPONENT OF ABC TRANSPORTER FOR NATURAL AMINO ACIDS-RELATED"/>
    <property type="match status" value="1"/>
</dbReference>
<keyword evidence="8 10" id="KW-0472">Membrane</keyword>
<dbReference type="InterPro" id="IPR003593">
    <property type="entry name" value="AAA+_ATPase"/>
</dbReference>
<dbReference type="InterPro" id="IPR032823">
    <property type="entry name" value="BCA_ABC_TP_C"/>
</dbReference>
<feature type="transmembrane region" description="Helical" evidence="10">
    <location>
        <begin position="288"/>
        <end position="310"/>
    </location>
</feature>
<evidence type="ECO:0000256" key="4">
    <source>
        <dbReference type="ARBA" id="ARBA00022692"/>
    </source>
</evidence>
<evidence type="ECO:0000256" key="1">
    <source>
        <dbReference type="ARBA" id="ARBA00004651"/>
    </source>
</evidence>
<feature type="transmembrane region" description="Helical" evidence="10">
    <location>
        <begin position="26"/>
        <end position="48"/>
    </location>
</feature>
<feature type="transmembrane region" description="Helical" evidence="10">
    <location>
        <begin position="244"/>
        <end position="268"/>
    </location>
</feature>
<dbReference type="Pfam" id="PF02653">
    <property type="entry name" value="BPD_transp_2"/>
    <property type="match status" value="1"/>
</dbReference>
<dbReference type="Pfam" id="PF12399">
    <property type="entry name" value="BCA_ABC_TP_C"/>
    <property type="match status" value="1"/>
</dbReference>
<name>A0ABX8AI42_9BRAD</name>
<accession>A0ABX8AI42</accession>
<keyword evidence="4 10" id="KW-0812">Transmembrane</keyword>
<evidence type="ECO:0000256" key="3">
    <source>
        <dbReference type="ARBA" id="ARBA00022475"/>
    </source>
</evidence>
<keyword evidence="2" id="KW-0813">Transport</keyword>
<dbReference type="GO" id="GO:0005524">
    <property type="term" value="F:ATP binding"/>
    <property type="evidence" value="ECO:0007669"/>
    <property type="project" value="UniProtKB-KW"/>
</dbReference>
<keyword evidence="7 10" id="KW-1133">Transmembrane helix</keyword>
<feature type="transmembrane region" description="Helical" evidence="10">
    <location>
        <begin position="206"/>
        <end position="224"/>
    </location>
</feature>
<dbReference type="EMBL" id="CP036498">
    <property type="protein sequence ID" value="QUS41495.1"/>
    <property type="molecule type" value="Genomic_DNA"/>
</dbReference>
<dbReference type="Proteomes" id="UP000682843">
    <property type="component" value="Chromosome"/>
</dbReference>
<feature type="transmembrane region" description="Helical" evidence="10">
    <location>
        <begin position="110"/>
        <end position="126"/>
    </location>
</feature>
<evidence type="ECO:0000313" key="13">
    <source>
        <dbReference type="Proteomes" id="UP000682843"/>
    </source>
</evidence>
<dbReference type="InterPro" id="IPR003439">
    <property type="entry name" value="ABC_transporter-like_ATP-bd"/>
</dbReference>
<dbReference type="CDD" id="cd03219">
    <property type="entry name" value="ABC_Mj1267_LivG_branched"/>
    <property type="match status" value="1"/>
</dbReference>
<evidence type="ECO:0000313" key="12">
    <source>
        <dbReference type="EMBL" id="QUS41495.1"/>
    </source>
</evidence>
<keyword evidence="13" id="KW-1185">Reference proteome</keyword>
<evidence type="ECO:0000256" key="9">
    <source>
        <dbReference type="ARBA" id="ARBA00024722"/>
    </source>
</evidence>
<evidence type="ECO:0000259" key="11">
    <source>
        <dbReference type="PROSITE" id="PS50893"/>
    </source>
</evidence>
<evidence type="ECO:0000256" key="10">
    <source>
        <dbReference type="SAM" id="Phobius"/>
    </source>
</evidence>
<dbReference type="SUPFAM" id="SSF52540">
    <property type="entry name" value="P-loop containing nucleoside triphosphate hydrolases"/>
    <property type="match status" value="1"/>
</dbReference>
<feature type="domain" description="ABC transporter" evidence="11">
    <location>
        <begin position="343"/>
        <end position="588"/>
    </location>
</feature>
<feature type="transmembrane region" description="Helical" evidence="10">
    <location>
        <begin position="157"/>
        <end position="176"/>
    </location>
</feature>
<dbReference type="InterPro" id="IPR001851">
    <property type="entry name" value="ABC_transp_permease"/>
</dbReference>
<sequence>MTSRLLPIFAFAAVMAVIPFIPGVPPFWIVLLDNIGLASLVAMGLVLLTGVGGLTSFGQAAFCGFGAYTTAVLTTTYGVSPWLTLPLSLLVAGFAAVFLGIITMRLSGHYLPLGTIAWGISLYYLFGKLEFLGRNDGISGIPPLSIGTWKMLDPGTIYFPIWIAVIIAALLSMNLLDSRTGRAIRALRRGHVAAEAFGVQTARAKLLVFIYAAVLAGLSGWLYAHFQRAANPTPFGPHLGIEYLFIAVVGGAGYVWGGVLGAAVVIILKEALQSYLPALLGGSGQLEAIVFGILLVALLQLAPTGMWPWVTSLLPAKDSRKRPASADALPSRAESAPADGVLLQVEKARKQFGGVVAVNDVSFEVKSCEIVALIGPNGAGKSTTFNLITGVLPATAGKVTVRGESVSGAPPQEVVKLGVARTFQHVKLVPDMTVLENVALGAHLRGSSGAIASMLRLDRADEAKLLAEAAKQIERVGLGDQMNQLAGSLSLGQQRIVEIARALCVDPMLLLLDEPAAGLRHMEKQQLAALLRQLREGGMSVLLVEHDMGFVMNLADRIVVLDFGTKIAEGTPAEIKTNPDVIKAYLGAAA</sequence>
<evidence type="ECO:0000256" key="7">
    <source>
        <dbReference type="ARBA" id="ARBA00022989"/>
    </source>
</evidence>
<comment type="subcellular location">
    <subcellularLocation>
        <location evidence="1">Cell membrane</location>
        <topology evidence="1">Multi-pass membrane protein</topology>
    </subcellularLocation>
</comment>
<evidence type="ECO:0000256" key="6">
    <source>
        <dbReference type="ARBA" id="ARBA00022840"/>
    </source>
</evidence>
<dbReference type="CDD" id="cd06581">
    <property type="entry name" value="TM_PBP1_LivM_like"/>
    <property type="match status" value="1"/>
</dbReference>
<organism evidence="12 13">
    <name type="scientific">Tardiphaga alba</name>
    <dbReference type="NCBI Taxonomy" id="340268"/>
    <lineage>
        <taxon>Bacteria</taxon>
        <taxon>Pseudomonadati</taxon>
        <taxon>Pseudomonadota</taxon>
        <taxon>Alphaproteobacteria</taxon>
        <taxon>Hyphomicrobiales</taxon>
        <taxon>Nitrobacteraceae</taxon>
        <taxon>Tardiphaga</taxon>
    </lineage>
</organism>
<gene>
    <name evidence="12" type="ORF">RPMA_23600</name>
</gene>
<keyword evidence="6 12" id="KW-0067">ATP-binding</keyword>